<dbReference type="SUPFAM" id="SSF117281">
    <property type="entry name" value="Kelch motif"/>
    <property type="match status" value="1"/>
</dbReference>
<dbReference type="Proteomes" id="UP000321026">
    <property type="component" value="Unassembled WGS sequence"/>
</dbReference>
<dbReference type="EMBL" id="SSDS01000094">
    <property type="protein sequence ID" value="TXG75914.1"/>
    <property type="molecule type" value="Genomic_DNA"/>
</dbReference>
<accession>A0A5C7J3R8</accession>
<gene>
    <name evidence="1" type="ORF">E6Q11_05990</name>
</gene>
<evidence type="ECO:0000313" key="1">
    <source>
        <dbReference type="EMBL" id="TXG75914.1"/>
    </source>
</evidence>
<protein>
    <recommendedName>
        <fullName evidence="3">Galactose oxidase</fullName>
    </recommendedName>
</protein>
<comment type="caution">
    <text evidence="1">The sequence shown here is derived from an EMBL/GenBank/DDBJ whole genome shotgun (WGS) entry which is preliminary data.</text>
</comment>
<evidence type="ECO:0000313" key="2">
    <source>
        <dbReference type="Proteomes" id="UP000321026"/>
    </source>
</evidence>
<dbReference type="AlphaFoldDB" id="A0A5C7J3R8"/>
<evidence type="ECO:0008006" key="3">
    <source>
        <dbReference type="Google" id="ProtNLM"/>
    </source>
</evidence>
<reference evidence="1 2" key="1">
    <citation type="submission" date="2018-09" db="EMBL/GenBank/DDBJ databases">
        <title>Metagenome Assembled Genomes from an Advanced Water Purification Facility.</title>
        <authorList>
            <person name="Stamps B.W."/>
            <person name="Spear J.R."/>
        </authorList>
    </citation>
    <scope>NUCLEOTIDE SEQUENCE [LARGE SCALE GENOMIC DNA]</scope>
    <source>
        <strain evidence="1">Bin_63_2</strain>
    </source>
</reference>
<dbReference type="Gene3D" id="2.120.10.80">
    <property type="entry name" value="Kelch-type beta propeller"/>
    <property type="match status" value="1"/>
</dbReference>
<sequence>MDWSDTENSMFYLFGGSVDDRANGNYFNDLWVYDSSNRVWAWLSGENGKVSSCVCCYLG</sequence>
<dbReference type="InterPro" id="IPR015915">
    <property type="entry name" value="Kelch-typ_b-propeller"/>
</dbReference>
<proteinExistence type="predicted"/>
<organism evidence="1 2">
    <name type="scientific">Candidatus Dojkabacteria bacterium</name>
    <dbReference type="NCBI Taxonomy" id="2099670"/>
    <lineage>
        <taxon>Bacteria</taxon>
        <taxon>Candidatus Dojkabacteria</taxon>
    </lineage>
</organism>
<name>A0A5C7J3R8_9BACT</name>